<evidence type="ECO:0000313" key="1">
    <source>
        <dbReference type="EMBL" id="KAI0089500.1"/>
    </source>
</evidence>
<name>A0ACB8U6B0_9APHY</name>
<protein>
    <submittedName>
        <fullName evidence="1">Thioredoxin-like protein</fullName>
    </submittedName>
</protein>
<keyword evidence="2" id="KW-1185">Reference proteome</keyword>
<comment type="caution">
    <text evidence="1">The sequence shown here is derived from an EMBL/GenBank/DDBJ whole genome shotgun (WGS) entry which is preliminary data.</text>
</comment>
<gene>
    <name evidence="1" type="ORF">BDY19DRAFT_942579</name>
</gene>
<accession>A0ACB8U6B0</accession>
<evidence type="ECO:0000313" key="2">
    <source>
        <dbReference type="Proteomes" id="UP001055072"/>
    </source>
</evidence>
<dbReference type="EMBL" id="MU274910">
    <property type="protein sequence ID" value="KAI0089500.1"/>
    <property type="molecule type" value="Genomic_DNA"/>
</dbReference>
<reference evidence="1" key="1">
    <citation type="journal article" date="2021" name="Environ. Microbiol.">
        <title>Gene family expansions and transcriptome signatures uncover fungal adaptations to wood decay.</title>
        <authorList>
            <person name="Hage H."/>
            <person name="Miyauchi S."/>
            <person name="Viragh M."/>
            <person name="Drula E."/>
            <person name="Min B."/>
            <person name="Chaduli D."/>
            <person name="Navarro D."/>
            <person name="Favel A."/>
            <person name="Norest M."/>
            <person name="Lesage-Meessen L."/>
            <person name="Balint B."/>
            <person name="Merenyi Z."/>
            <person name="de Eugenio L."/>
            <person name="Morin E."/>
            <person name="Martinez A.T."/>
            <person name="Baldrian P."/>
            <person name="Stursova M."/>
            <person name="Martinez M.J."/>
            <person name="Novotny C."/>
            <person name="Magnuson J.K."/>
            <person name="Spatafora J.W."/>
            <person name="Maurice S."/>
            <person name="Pangilinan J."/>
            <person name="Andreopoulos W."/>
            <person name="LaButti K."/>
            <person name="Hundley H."/>
            <person name="Na H."/>
            <person name="Kuo A."/>
            <person name="Barry K."/>
            <person name="Lipzen A."/>
            <person name="Henrissat B."/>
            <person name="Riley R."/>
            <person name="Ahrendt S."/>
            <person name="Nagy L.G."/>
            <person name="Grigoriev I.V."/>
            <person name="Martin F."/>
            <person name="Rosso M.N."/>
        </authorList>
    </citation>
    <scope>NUCLEOTIDE SEQUENCE</scope>
    <source>
        <strain evidence="1">CBS 384.51</strain>
    </source>
</reference>
<sequence>MTSTEPPKLVVHYLDDSRSQRILWLAEELGFPYEIKHWKRTPDRLAPKELASVHPLGTAPIIVDGDITVAESGAIIDYIIRKYGQGKVSEPASVLDDVFYTHYSEGTLMPLLVNKLIFGIVPSRAPWIVRPLLRYVFNSLTDLLVTPRLKVQAQLLEDHLVKGGEYLAGGQGPTFADYMMIFPLEAWDHGDPDALGPKTKEYIERIHRRPAYQRALSKGGEYEFAKPLPEPTAGSS</sequence>
<proteinExistence type="predicted"/>
<dbReference type="Proteomes" id="UP001055072">
    <property type="component" value="Unassembled WGS sequence"/>
</dbReference>
<organism evidence="1 2">
    <name type="scientific">Irpex rosettiformis</name>
    <dbReference type="NCBI Taxonomy" id="378272"/>
    <lineage>
        <taxon>Eukaryota</taxon>
        <taxon>Fungi</taxon>
        <taxon>Dikarya</taxon>
        <taxon>Basidiomycota</taxon>
        <taxon>Agaricomycotina</taxon>
        <taxon>Agaricomycetes</taxon>
        <taxon>Polyporales</taxon>
        <taxon>Irpicaceae</taxon>
        <taxon>Irpex</taxon>
    </lineage>
</organism>